<dbReference type="Proteomes" id="UP001374579">
    <property type="component" value="Unassembled WGS sequence"/>
</dbReference>
<dbReference type="InterPro" id="IPR011992">
    <property type="entry name" value="EF-hand-dom_pair"/>
</dbReference>
<keyword evidence="2" id="KW-0732">Signal</keyword>
<comment type="caution">
    <text evidence="3">The sequence shown here is derived from an EMBL/GenBank/DDBJ whole genome shotgun (WGS) entry which is preliminary data.</text>
</comment>
<reference evidence="3 4" key="1">
    <citation type="submission" date="2024-02" db="EMBL/GenBank/DDBJ databases">
        <title>Chromosome-scale genome assembly of the rough periwinkle Littorina saxatilis.</title>
        <authorList>
            <person name="De Jode A."/>
            <person name="Faria R."/>
            <person name="Formenti G."/>
            <person name="Sims Y."/>
            <person name="Smith T.P."/>
            <person name="Tracey A."/>
            <person name="Wood J.M.D."/>
            <person name="Zagrodzka Z.B."/>
            <person name="Johannesson K."/>
            <person name="Butlin R.K."/>
            <person name="Leder E.H."/>
        </authorList>
    </citation>
    <scope>NUCLEOTIDE SEQUENCE [LARGE SCALE GENOMIC DNA]</scope>
    <source>
        <strain evidence="3">Snail1</strain>
        <tissue evidence="3">Muscle</tissue>
    </source>
</reference>
<organism evidence="3 4">
    <name type="scientific">Littorina saxatilis</name>
    <dbReference type="NCBI Taxonomy" id="31220"/>
    <lineage>
        <taxon>Eukaryota</taxon>
        <taxon>Metazoa</taxon>
        <taxon>Spiralia</taxon>
        <taxon>Lophotrochozoa</taxon>
        <taxon>Mollusca</taxon>
        <taxon>Gastropoda</taxon>
        <taxon>Caenogastropoda</taxon>
        <taxon>Littorinimorpha</taxon>
        <taxon>Littorinoidea</taxon>
        <taxon>Littorinidae</taxon>
        <taxon>Littorina</taxon>
    </lineage>
</organism>
<evidence type="ECO:0000313" key="3">
    <source>
        <dbReference type="EMBL" id="KAK7111991.1"/>
    </source>
</evidence>
<feature type="signal peptide" evidence="2">
    <location>
        <begin position="1"/>
        <end position="21"/>
    </location>
</feature>
<evidence type="ECO:0000313" key="4">
    <source>
        <dbReference type="Proteomes" id="UP001374579"/>
    </source>
</evidence>
<keyword evidence="4" id="KW-1185">Reference proteome</keyword>
<sequence length="115" mass="12746">MKSTAFFLIVTLVCLPEVTQAFIRKTRAFKSYNFARLTYKRAGSPFEDGVVVSSPANLQQIQQLNGRGSGDITVEDMAEVLVNNPEILPDFVITYMDKDGDGRISARELLASQGR</sequence>
<protein>
    <recommendedName>
        <fullName evidence="5">EF-hand domain-containing protein</fullName>
    </recommendedName>
</protein>
<dbReference type="AlphaFoldDB" id="A0AAN9GL57"/>
<evidence type="ECO:0000256" key="1">
    <source>
        <dbReference type="ARBA" id="ARBA00022837"/>
    </source>
</evidence>
<keyword evidence="1" id="KW-0106">Calcium</keyword>
<feature type="chain" id="PRO_5042980105" description="EF-hand domain-containing protein" evidence="2">
    <location>
        <begin position="22"/>
        <end position="115"/>
    </location>
</feature>
<evidence type="ECO:0008006" key="5">
    <source>
        <dbReference type="Google" id="ProtNLM"/>
    </source>
</evidence>
<dbReference type="SUPFAM" id="SSF47473">
    <property type="entry name" value="EF-hand"/>
    <property type="match status" value="1"/>
</dbReference>
<proteinExistence type="predicted"/>
<name>A0AAN9GL57_9CAEN</name>
<gene>
    <name evidence="3" type="ORF">V1264_011520</name>
</gene>
<accession>A0AAN9GL57</accession>
<evidence type="ECO:0000256" key="2">
    <source>
        <dbReference type="SAM" id="SignalP"/>
    </source>
</evidence>
<dbReference type="EMBL" id="JBAMIC010000002">
    <property type="protein sequence ID" value="KAK7111991.1"/>
    <property type="molecule type" value="Genomic_DNA"/>
</dbReference>
<dbReference type="PROSITE" id="PS00018">
    <property type="entry name" value="EF_HAND_1"/>
    <property type="match status" value="1"/>
</dbReference>
<dbReference type="InterPro" id="IPR018247">
    <property type="entry name" value="EF_Hand_1_Ca_BS"/>
</dbReference>